<dbReference type="PANTHER" id="PTHR36113">
    <property type="entry name" value="LYASE, PUTATIVE-RELATED-RELATED"/>
    <property type="match status" value="1"/>
</dbReference>
<dbReference type="Proteomes" id="UP001490365">
    <property type="component" value="Unassembled WGS sequence"/>
</dbReference>
<comment type="caution">
    <text evidence="3">The sequence shown here is derived from an EMBL/GenBank/DDBJ whole genome shotgun (WGS) entry which is preliminary data.</text>
</comment>
<dbReference type="Gene3D" id="3.10.180.10">
    <property type="entry name" value="2,3-Dihydroxybiphenyl 1,2-Dioxygenase, domain 1"/>
    <property type="match status" value="1"/>
</dbReference>
<dbReference type="InterPro" id="IPR004360">
    <property type="entry name" value="Glyas_Fos-R_dOase_dom"/>
</dbReference>
<feature type="domain" description="VOC" evidence="2">
    <location>
        <begin position="11"/>
        <end position="142"/>
    </location>
</feature>
<dbReference type="Pfam" id="PF00903">
    <property type="entry name" value="Glyoxalase"/>
    <property type="match status" value="1"/>
</dbReference>
<name>A0ABV1TR11_9ACTN</name>
<dbReference type="SUPFAM" id="SSF54593">
    <property type="entry name" value="Glyoxalase/Bleomycin resistance protein/Dihydroxybiphenyl dioxygenase"/>
    <property type="match status" value="1"/>
</dbReference>
<protein>
    <submittedName>
        <fullName evidence="3">VOC family protein</fullName>
    </submittedName>
</protein>
<evidence type="ECO:0000313" key="4">
    <source>
        <dbReference type="Proteomes" id="UP001490365"/>
    </source>
</evidence>
<accession>A0ABV1TR11</accession>
<keyword evidence="4" id="KW-1185">Reference proteome</keyword>
<dbReference type="InterPro" id="IPR037523">
    <property type="entry name" value="VOC_core"/>
</dbReference>
<dbReference type="EMBL" id="JBEOZM010000022">
    <property type="protein sequence ID" value="MER6272476.1"/>
    <property type="molecule type" value="Genomic_DNA"/>
</dbReference>
<dbReference type="InterPro" id="IPR029068">
    <property type="entry name" value="Glyas_Bleomycin-R_OHBP_Dase"/>
</dbReference>
<dbReference type="RefSeq" id="WP_351960794.1">
    <property type="nucleotide sequence ID" value="NZ_JBEOZM010000022.1"/>
</dbReference>
<evidence type="ECO:0000256" key="1">
    <source>
        <dbReference type="ARBA" id="ARBA00022723"/>
    </source>
</evidence>
<evidence type="ECO:0000259" key="2">
    <source>
        <dbReference type="PROSITE" id="PS51819"/>
    </source>
</evidence>
<reference evidence="3 4" key="1">
    <citation type="submission" date="2024-06" db="EMBL/GenBank/DDBJ databases">
        <title>The Natural Products Discovery Center: Release of the First 8490 Sequenced Strains for Exploring Actinobacteria Biosynthetic Diversity.</title>
        <authorList>
            <person name="Kalkreuter E."/>
            <person name="Kautsar S.A."/>
            <person name="Yang D."/>
            <person name="Bader C.D."/>
            <person name="Teijaro C.N."/>
            <person name="Fluegel L."/>
            <person name="Davis C.M."/>
            <person name="Simpson J.R."/>
            <person name="Lauterbach L."/>
            <person name="Steele A.D."/>
            <person name="Gui C."/>
            <person name="Meng S."/>
            <person name="Li G."/>
            <person name="Viehrig K."/>
            <person name="Ye F."/>
            <person name="Su P."/>
            <person name="Kiefer A.F."/>
            <person name="Nichols A."/>
            <person name="Cepeda A.J."/>
            <person name="Yan W."/>
            <person name="Fan B."/>
            <person name="Jiang Y."/>
            <person name="Adhikari A."/>
            <person name="Zheng C.-J."/>
            <person name="Schuster L."/>
            <person name="Cowan T.M."/>
            <person name="Smanski M.J."/>
            <person name="Chevrette M.G."/>
            <person name="De Carvalho L.P.S."/>
            <person name="Shen B."/>
        </authorList>
    </citation>
    <scope>NUCLEOTIDE SEQUENCE [LARGE SCALE GENOMIC DNA]</scope>
    <source>
        <strain evidence="3 4">NPDC001694</strain>
    </source>
</reference>
<organism evidence="3 4">
    <name type="scientific">Streptomyces sp. 900105755</name>
    <dbReference type="NCBI Taxonomy" id="3154389"/>
    <lineage>
        <taxon>Bacteria</taxon>
        <taxon>Bacillati</taxon>
        <taxon>Actinomycetota</taxon>
        <taxon>Actinomycetes</taxon>
        <taxon>Kitasatosporales</taxon>
        <taxon>Streptomycetaceae</taxon>
        <taxon>Streptomyces</taxon>
    </lineage>
</organism>
<evidence type="ECO:0000313" key="3">
    <source>
        <dbReference type="EMBL" id="MER6272476.1"/>
    </source>
</evidence>
<dbReference type="PANTHER" id="PTHR36113:SF6">
    <property type="entry name" value="FOSFOMYCIN RESISTANCE PROTEIN FOSX"/>
    <property type="match status" value="1"/>
</dbReference>
<dbReference type="PROSITE" id="PS51819">
    <property type="entry name" value="VOC"/>
    <property type="match status" value="1"/>
</dbReference>
<sequence length="143" mass="16293">MNEGTGPAITGLHHLSFTVTNLEDSLDWYKRVFRAEQVDYKFNHLYRERTGYGILLVVPESGLVVGLHTNTGNQHEGFLEARTGLDHVSFQVGTRADLESWMTWLDDLGIEHTPIRDEKEPFVYSTVVFRDPDNIQLEFVAVG</sequence>
<keyword evidence="1" id="KW-0479">Metal-binding</keyword>
<gene>
    <name evidence="3" type="ORF">ABT211_35150</name>
</gene>
<proteinExistence type="predicted"/>
<dbReference type="InterPro" id="IPR051332">
    <property type="entry name" value="Fosfomycin_Res_Enzymes"/>
</dbReference>